<dbReference type="EMBL" id="BAAAXF010000073">
    <property type="protein sequence ID" value="GAA3502997.1"/>
    <property type="molecule type" value="Genomic_DNA"/>
</dbReference>
<protein>
    <recommendedName>
        <fullName evidence="3">Integrase</fullName>
    </recommendedName>
</protein>
<organism evidence="1 2">
    <name type="scientific">Streptomyces prasinosporus</name>
    <dbReference type="NCBI Taxonomy" id="68256"/>
    <lineage>
        <taxon>Bacteria</taxon>
        <taxon>Bacillati</taxon>
        <taxon>Actinomycetota</taxon>
        <taxon>Actinomycetes</taxon>
        <taxon>Kitasatosporales</taxon>
        <taxon>Streptomycetaceae</taxon>
        <taxon>Streptomyces</taxon>
        <taxon>Streptomyces albogriseolus group</taxon>
    </lineage>
</organism>
<proteinExistence type="predicted"/>
<sequence>MALTDLSRLPLPSACHEALREPRCQRIDDHAVPLAAAWWNAETAAARLPGAPVAAPGVTHLSRGDLFADAVDLWARSDEELLRFTWRVLAWGSGMKLRLNRRRIRAVADDTASVVKTLRRALEAATADPTPAYEVLHPKGRNAVRYLGPAFSTKLLYFAGAGAVRHPCAILDSRVATTLKKSCGWASLGHGRWPTYTYGRYCTLLSRWAHEESERLGRDVGVDEIERWLFDSAGGQARKQVSTAGTRRC</sequence>
<comment type="caution">
    <text evidence="1">The sequence shown here is derived from an EMBL/GenBank/DDBJ whole genome shotgun (WGS) entry which is preliminary data.</text>
</comment>
<dbReference type="RefSeq" id="WP_193457799.1">
    <property type="nucleotide sequence ID" value="NZ_BAAAXF010000073.1"/>
</dbReference>
<evidence type="ECO:0000313" key="2">
    <source>
        <dbReference type="Proteomes" id="UP001501455"/>
    </source>
</evidence>
<accession>A0ABP6U625</accession>
<dbReference type="Proteomes" id="UP001501455">
    <property type="component" value="Unassembled WGS sequence"/>
</dbReference>
<reference evidence="2" key="1">
    <citation type="journal article" date="2019" name="Int. J. Syst. Evol. Microbiol.">
        <title>The Global Catalogue of Microorganisms (GCM) 10K type strain sequencing project: providing services to taxonomists for standard genome sequencing and annotation.</title>
        <authorList>
            <consortium name="The Broad Institute Genomics Platform"/>
            <consortium name="The Broad Institute Genome Sequencing Center for Infectious Disease"/>
            <person name="Wu L."/>
            <person name="Ma J."/>
        </authorList>
    </citation>
    <scope>NUCLEOTIDE SEQUENCE [LARGE SCALE GENOMIC DNA]</scope>
    <source>
        <strain evidence="2">JCM 4816</strain>
    </source>
</reference>
<evidence type="ECO:0008006" key="3">
    <source>
        <dbReference type="Google" id="ProtNLM"/>
    </source>
</evidence>
<dbReference type="InterPro" id="IPR048868">
    <property type="entry name" value="OGG-like_put"/>
</dbReference>
<gene>
    <name evidence="1" type="ORF">GCM10019016_101070</name>
</gene>
<evidence type="ECO:0000313" key="1">
    <source>
        <dbReference type="EMBL" id="GAA3502997.1"/>
    </source>
</evidence>
<dbReference type="Pfam" id="PF21790">
    <property type="entry name" value="OGG"/>
    <property type="match status" value="1"/>
</dbReference>
<name>A0ABP6U625_9ACTN</name>
<keyword evidence="2" id="KW-1185">Reference proteome</keyword>